<gene>
    <name evidence="2" type="primary">jg3880</name>
    <name evidence="2" type="ORF">PAEG_LOCUS20576</name>
</gene>
<feature type="region of interest" description="Disordered" evidence="1">
    <location>
        <begin position="43"/>
        <end position="81"/>
    </location>
</feature>
<dbReference type="EMBL" id="CAKXAJ010025837">
    <property type="protein sequence ID" value="CAH2244652.1"/>
    <property type="molecule type" value="Genomic_DNA"/>
</dbReference>
<comment type="caution">
    <text evidence="2">The sequence shown here is derived from an EMBL/GenBank/DDBJ whole genome shotgun (WGS) entry which is preliminary data.</text>
</comment>
<evidence type="ECO:0000313" key="2">
    <source>
        <dbReference type="EMBL" id="CAH2244652.1"/>
    </source>
</evidence>
<protein>
    <submittedName>
        <fullName evidence="2">Jg3880 protein</fullName>
    </submittedName>
</protein>
<name>A0A8S4RZR8_9NEOP</name>
<proteinExistence type="predicted"/>
<evidence type="ECO:0000256" key="1">
    <source>
        <dbReference type="SAM" id="MobiDB-lite"/>
    </source>
</evidence>
<evidence type="ECO:0000313" key="3">
    <source>
        <dbReference type="Proteomes" id="UP000838756"/>
    </source>
</evidence>
<dbReference type="AlphaFoldDB" id="A0A8S4RZR8"/>
<sequence length="107" mass="11875">MGSSKAPISQEDDGILTTAYLQPVTYENVRCDADGGVGKMLPFKLSEHRTTKGTSEGRLGKSKKQQHHRRPTKFKQRALSPNEVVGEFIGSDCFRQGNQSNIRSSHQ</sequence>
<dbReference type="Proteomes" id="UP000838756">
    <property type="component" value="Unassembled WGS sequence"/>
</dbReference>
<accession>A0A8S4RZR8</accession>
<keyword evidence="3" id="KW-1185">Reference proteome</keyword>
<organism evidence="2 3">
    <name type="scientific">Pararge aegeria aegeria</name>
    <dbReference type="NCBI Taxonomy" id="348720"/>
    <lineage>
        <taxon>Eukaryota</taxon>
        <taxon>Metazoa</taxon>
        <taxon>Ecdysozoa</taxon>
        <taxon>Arthropoda</taxon>
        <taxon>Hexapoda</taxon>
        <taxon>Insecta</taxon>
        <taxon>Pterygota</taxon>
        <taxon>Neoptera</taxon>
        <taxon>Endopterygota</taxon>
        <taxon>Lepidoptera</taxon>
        <taxon>Glossata</taxon>
        <taxon>Ditrysia</taxon>
        <taxon>Papilionoidea</taxon>
        <taxon>Nymphalidae</taxon>
        <taxon>Satyrinae</taxon>
        <taxon>Satyrini</taxon>
        <taxon>Parargina</taxon>
        <taxon>Pararge</taxon>
    </lineage>
</organism>
<feature type="compositionally biased region" description="Basic residues" evidence="1">
    <location>
        <begin position="60"/>
        <end position="76"/>
    </location>
</feature>
<reference evidence="2" key="1">
    <citation type="submission" date="2022-03" db="EMBL/GenBank/DDBJ databases">
        <authorList>
            <person name="Lindestad O."/>
        </authorList>
    </citation>
    <scope>NUCLEOTIDE SEQUENCE</scope>
</reference>